<name>A0A1C4CX03_9BACI</name>
<evidence type="ECO:0000313" key="4">
    <source>
        <dbReference type="Proteomes" id="UP000181997"/>
    </source>
</evidence>
<dbReference type="InterPro" id="IPR011051">
    <property type="entry name" value="RmlC_Cupin_sf"/>
</dbReference>
<dbReference type="EMBL" id="FMAU01000004">
    <property type="protein sequence ID" value="SCC23572.1"/>
    <property type="molecule type" value="Genomic_DNA"/>
</dbReference>
<feature type="domain" description="Cupin type-2" evidence="2">
    <location>
        <begin position="44"/>
        <end position="110"/>
    </location>
</feature>
<dbReference type="SUPFAM" id="SSF51182">
    <property type="entry name" value="RmlC-like cupins"/>
    <property type="match status" value="1"/>
</dbReference>
<sequence length="116" mass="13303">MSKIKNIFRAEYFLEKSHNGIGALEKVRVFEKEDFKTKIDFIDYVIVQPDHTIGYHQHSENEEIYFILKGSSSMITGGETVKICKGDVIINECGESHGLINNSEEPMEIFIFQVSK</sequence>
<dbReference type="Gene3D" id="2.60.120.10">
    <property type="entry name" value="Jelly Rolls"/>
    <property type="match status" value="1"/>
</dbReference>
<dbReference type="Pfam" id="PF07883">
    <property type="entry name" value="Cupin_2"/>
    <property type="match status" value="1"/>
</dbReference>
<organism evidence="3 4">
    <name type="scientific">[Bacillus] enclensis</name>
    <dbReference type="NCBI Taxonomy" id="1402860"/>
    <lineage>
        <taxon>Bacteria</taxon>
        <taxon>Bacillati</taxon>
        <taxon>Bacillota</taxon>
        <taxon>Bacilli</taxon>
        <taxon>Bacillales</taxon>
        <taxon>Bacillaceae</taxon>
        <taxon>Rossellomorea</taxon>
    </lineage>
</organism>
<evidence type="ECO:0000313" key="3">
    <source>
        <dbReference type="EMBL" id="SCC23572.1"/>
    </source>
</evidence>
<dbReference type="GO" id="GO:0046872">
    <property type="term" value="F:metal ion binding"/>
    <property type="evidence" value="ECO:0007669"/>
    <property type="project" value="UniProtKB-KW"/>
</dbReference>
<dbReference type="Proteomes" id="UP000181997">
    <property type="component" value="Unassembled WGS sequence"/>
</dbReference>
<dbReference type="InterPro" id="IPR051610">
    <property type="entry name" value="GPI/OXD"/>
</dbReference>
<keyword evidence="1" id="KW-0479">Metal-binding</keyword>
<proteinExistence type="predicted"/>
<accession>A0A1C4CX03</accession>
<gene>
    <name evidence="3" type="ORF">GA0061094_3322</name>
</gene>
<evidence type="ECO:0000256" key="1">
    <source>
        <dbReference type="ARBA" id="ARBA00022723"/>
    </source>
</evidence>
<protein>
    <submittedName>
        <fullName evidence="3">Cupin domain-containing protein</fullName>
    </submittedName>
</protein>
<keyword evidence="4" id="KW-1185">Reference proteome</keyword>
<reference evidence="4" key="1">
    <citation type="submission" date="2016-08" db="EMBL/GenBank/DDBJ databases">
        <authorList>
            <person name="Varghese N."/>
            <person name="Submissions Spin"/>
        </authorList>
    </citation>
    <scope>NUCLEOTIDE SEQUENCE [LARGE SCALE GENOMIC DNA]</scope>
    <source>
        <strain evidence="4">SGD-1123</strain>
    </source>
</reference>
<dbReference type="PANTHER" id="PTHR35848:SF6">
    <property type="entry name" value="CUPIN TYPE-2 DOMAIN-CONTAINING PROTEIN"/>
    <property type="match status" value="1"/>
</dbReference>
<dbReference type="InterPro" id="IPR014710">
    <property type="entry name" value="RmlC-like_jellyroll"/>
</dbReference>
<evidence type="ECO:0000259" key="2">
    <source>
        <dbReference type="Pfam" id="PF07883"/>
    </source>
</evidence>
<dbReference type="PANTHER" id="PTHR35848">
    <property type="entry name" value="OXALATE-BINDING PROTEIN"/>
    <property type="match status" value="1"/>
</dbReference>
<dbReference type="RefSeq" id="WP_244888179.1">
    <property type="nucleotide sequence ID" value="NZ_FMAU01000004.1"/>
</dbReference>
<dbReference type="AlphaFoldDB" id="A0A1C4CX03"/>
<dbReference type="InterPro" id="IPR013096">
    <property type="entry name" value="Cupin_2"/>
</dbReference>